<protein>
    <submittedName>
        <fullName evidence="2">AAA family ATPase</fullName>
    </submittedName>
</protein>
<sequence>MYEAFYGLREKPFSIQPDPEFLFMGKRHSMAYAMLEYSVVNRAGFTVISGDIGCGKTTLIRNLLNHLDGRALVGLINNTHQDVNNLLEWVMLAFDLPYEGVSTVALYDAFQRFLVRQYGSGKRVLLIVDEAQNLSVSALESLRMLSNINADKDQLLQIILVGQPQLKEVLRRPELRQLAQRVSSHFFIPPLEAGEVAGYIQHRLKISGRMEPLFTSAANLRVAHFSRGVPRSINMLCDTALVYGFSEGLARIDVGLIEDVVKDQSEFGVFSMD</sequence>
<keyword evidence="3" id="KW-1185">Reference proteome</keyword>
<accession>A0ABU5P4V3</accession>
<reference evidence="2 3" key="1">
    <citation type="submission" date="2023-12" db="EMBL/GenBank/DDBJ databases">
        <title>Pseudomonas sp. T5W1.</title>
        <authorList>
            <person name="Maltman C."/>
        </authorList>
    </citation>
    <scope>NUCLEOTIDE SEQUENCE [LARGE SCALE GENOMIC DNA]</scope>
    <source>
        <strain evidence="2 3">T5W1</strain>
    </source>
</reference>
<gene>
    <name evidence="2" type="ORF">SOP97_02585</name>
</gene>
<dbReference type="RefSeq" id="WP_322948132.1">
    <property type="nucleotide sequence ID" value="NZ_JAYEET010000006.1"/>
</dbReference>
<dbReference type="Gene3D" id="3.40.50.300">
    <property type="entry name" value="P-loop containing nucleotide triphosphate hydrolases"/>
    <property type="match status" value="1"/>
</dbReference>
<dbReference type="SMART" id="SM00382">
    <property type="entry name" value="AAA"/>
    <property type="match status" value="1"/>
</dbReference>
<dbReference type="InterPro" id="IPR027417">
    <property type="entry name" value="P-loop_NTPase"/>
</dbReference>
<proteinExistence type="predicted"/>
<evidence type="ECO:0000313" key="2">
    <source>
        <dbReference type="EMBL" id="MEA1604705.1"/>
    </source>
</evidence>
<name>A0ABU5P4V3_9PSED</name>
<organism evidence="2 3">
    <name type="scientific">Pseudomonas spirodelae</name>
    <dbReference type="NCBI Taxonomy" id="3101751"/>
    <lineage>
        <taxon>Bacteria</taxon>
        <taxon>Pseudomonadati</taxon>
        <taxon>Pseudomonadota</taxon>
        <taxon>Gammaproteobacteria</taxon>
        <taxon>Pseudomonadales</taxon>
        <taxon>Pseudomonadaceae</taxon>
        <taxon>Pseudomonas</taxon>
    </lineage>
</organism>
<dbReference type="PANTHER" id="PTHR35894">
    <property type="entry name" value="GENERAL SECRETION PATHWAY PROTEIN A-RELATED"/>
    <property type="match status" value="1"/>
</dbReference>
<dbReference type="Pfam" id="PF13401">
    <property type="entry name" value="AAA_22"/>
    <property type="match status" value="1"/>
</dbReference>
<dbReference type="SUPFAM" id="SSF52540">
    <property type="entry name" value="P-loop containing nucleoside triphosphate hydrolases"/>
    <property type="match status" value="1"/>
</dbReference>
<dbReference type="PANTHER" id="PTHR35894:SF1">
    <property type="entry name" value="PHOSPHORIBULOKINASE _ URIDINE KINASE FAMILY"/>
    <property type="match status" value="1"/>
</dbReference>
<evidence type="ECO:0000259" key="1">
    <source>
        <dbReference type="SMART" id="SM00382"/>
    </source>
</evidence>
<evidence type="ECO:0000313" key="3">
    <source>
        <dbReference type="Proteomes" id="UP001292571"/>
    </source>
</evidence>
<dbReference type="InterPro" id="IPR003593">
    <property type="entry name" value="AAA+_ATPase"/>
</dbReference>
<comment type="caution">
    <text evidence="2">The sequence shown here is derived from an EMBL/GenBank/DDBJ whole genome shotgun (WGS) entry which is preliminary data.</text>
</comment>
<dbReference type="InterPro" id="IPR052026">
    <property type="entry name" value="ExeA_AAA_ATPase_DNA-bind"/>
</dbReference>
<dbReference type="EMBL" id="JAYEET010000006">
    <property type="protein sequence ID" value="MEA1604705.1"/>
    <property type="molecule type" value="Genomic_DNA"/>
</dbReference>
<feature type="domain" description="AAA+ ATPase" evidence="1">
    <location>
        <begin position="42"/>
        <end position="192"/>
    </location>
</feature>
<dbReference type="InterPro" id="IPR049945">
    <property type="entry name" value="AAA_22"/>
</dbReference>
<dbReference type="Proteomes" id="UP001292571">
    <property type="component" value="Unassembled WGS sequence"/>
</dbReference>